<sequence length="319" mass="33828">MSPERISSERILVSVPDRVLRDALGQLPDGVNLIEWAMDGPAPVPEIDLVVMPYMGATKKLAHLAGVQTRLVQSQAIGYDGADAVLPTGTVLANAATVHEASTAELTVALILAAQRGLPDFVRAAAAGQWSRPARQHASLADRTVLLIGYGGVSRAIEARLLPFETTIVRVARTARDDENGRVHAFADLADLLPQADIVVVAVPLTPETHHLVDDAFLSRMSDGALLVNIARGPVADTDALLAHASSGRVRLALDVTDPEPLPDGHPLFALPNVLVSPHVGGASTAMLPRMVRLLRTQIERMQRGEEPLNVVLGRPAAG</sequence>
<dbReference type="Proteomes" id="UP000272015">
    <property type="component" value="Unassembled WGS sequence"/>
</dbReference>
<reference evidence="4 5" key="1">
    <citation type="submission" date="2018-09" db="EMBL/GenBank/DDBJ databases">
        <title>Novel species of Cryobacterium.</title>
        <authorList>
            <person name="Liu Q."/>
            <person name="Xin Y.-H."/>
        </authorList>
    </citation>
    <scope>NUCLEOTIDE SEQUENCE [LARGE SCALE GENOMIC DNA]</scope>
    <source>
        <strain evidence="4 5">Hh39</strain>
    </source>
</reference>
<dbReference type="PANTHER" id="PTHR10996:SF178">
    <property type="entry name" value="2-HYDROXYACID DEHYDROGENASE YGL185C-RELATED"/>
    <property type="match status" value="1"/>
</dbReference>
<dbReference type="InterPro" id="IPR050223">
    <property type="entry name" value="D-isomer_2-hydroxyacid_DH"/>
</dbReference>
<dbReference type="EMBL" id="QZVS01000086">
    <property type="protein sequence ID" value="RJT87947.1"/>
    <property type="molecule type" value="Genomic_DNA"/>
</dbReference>
<dbReference type="GO" id="GO:0030267">
    <property type="term" value="F:glyoxylate reductase (NADPH) activity"/>
    <property type="evidence" value="ECO:0007669"/>
    <property type="project" value="TreeGrafter"/>
</dbReference>
<keyword evidence="5" id="KW-1185">Reference proteome</keyword>
<evidence type="ECO:0000256" key="1">
    <source>
        <dbReference type="ARBA" id="ARBA00023002"/>
    </source>
</evidence>
<gene>
    <name evidence="4" type="ORF">D6T64_12710</name>
</gene>
<dbReference type="OrthoDB" id="4324715at2"/>
<dbReference type="SUPFAM" id="SSF51735">
    <property type="entry name" value="NAD(P)-binding Rossmann-fold domains"/>
    <property type="match status" value="1"/>
</dbReference>
<keyword evidence="1" id="KW-0560">Oxidoreductase</keyword>
<dbReference type="InterPro" id="IPR036291">
    <property type="entry name" value="NAD(P)-bd_dom_sf"/>
</dbReference>
<evidence type="ECO:0000256" key="2">
    <source>
        <dbReference type="ARBA" id="ARBA00023027"/>
    </source>
</evidence>
<feature type="domain" description="D-isomer specific 2-hydroxyacid dehydrogenase NAD-binding" evidence="3">
    <location>
        <begin position="108"/>
        <end position="281"/>
    </location>
</feature>
<dbReference type="SUPFAM" id="SSF52283">
    <property type="entry name" value="Formate/glycerate dehydrogenase catalytic domain-like"/>
    <property type="match status" value="1"/>
</dbReference>
<organism evidence="4 5">
    <name type="scientific">Cryobacterium melibiosiphilum</name>
    <dbReference type="NCBI Taxonomy" id="995039"/>
    <lineage>
        <taxon>Bacteria</taxon>
        <taxon>Bacillati</taxon>
        <taxon>Actinomycetota</taxon>
        <taxon>Actinomycetes</taxon>
        <taxon>Micrococcales</taxon>
        <taxon>Microbacteriaceae</taxon>
        <taxon>Cryobacterium</taxon>
    </lineage>
</organism>
<keyword evidence="2" id="KW-0520">NAD</keyword>
<evidence type="ECO:0000313" key="5">
    <source>
        <dbReference type="Proteomes" id="UP000272015"/>
    </source>
</evidence>
<proteinExistence type="predicted"/>
<dbReference type="GO" id="GO:0005829">
    <property type="term" value="C:cytosol"/>
    <property type="evidence" value="ECO:0007669"/>
    <property type="project" value="TreeGrafter"/>
</dbReference>
<accession>A0A3A5MCU4</accession>
<dbReference type="GO" id="GO:0016618">
    <property type="term" value="F:hydroxypyruvate reductase [NAD(P)H] activity"/>
    <property type="evidence" value="ECO:0007669"/>
    <property type="project" value="TreeGrafter"/>
</dbReference>
<evidence type="ECO:0000313" key="4">
    <source>
        <dbReference type="EMBL" id="RJT87947.1"/>
    </source>
</evidence>
<name>A0A3A5MCU4_9MICO</name>
<dbReference type="Gene3D" id="3.40.50.720">
    <property type="entry name" value="NAD(P)-binding Rossmann-like Domain"/>
    <property type="match status" value="2"/>
</dbReference>
<dbReference type="InterPro" id="IPR006140">
    <property type="entry name" value="D-isomer_DH_NAD-bd"/>
</dbReference>
<dbReference type="GO" id="GO:0051287">
    <property type="term" value="F:NAD binding"/>
    <property type="evidence" value="ECO:0007669"/>
    <property type="project" value="InterPro"/>
</dbReference>
<dbReference type="AlphaFoldDB" id="A0A3A5MCU4"/>
<dbReference type="PANTHER" id="PTHR10996">
    <property type="entry name" value="2-HYDROXYACID DEHYDROGENASE-RELATED"/>
    <property type="match status" value="1"/>
</dbReference>
<dbReference type="CDD" id="cd12166">
    <property type="entry name" value="2-Hacid_dh_7"/>
    <property type="match status" value="1"/>
</dbReference>
<dbReference type="Pfam" id="PF02826">
    <property type="entry name" value="2-Hacid_dh_C"/>
    <property type="match status" value="1"/>
</dbReference>
<protein>
    <submittedName>
        <fullName evidence="4">Hydroxyacid dehydrogenase</fullName>
    </submittedName>
</protein>
<evidence type="ECO:0000259" key="3">
    <source>
        <dbReference type="Pfam" id="PF02826"/>
    </source>
</evidence>
<comment type="caution">
    <text evidence="4">The sequence shown here is derived from an EMBL/GenBank/DDBJ whole genome shotgun (WGS) entry which is preliminary data.</text>
</comment>